<evidence type="ECO:0000256" key="8">
    <source>
        <dbReference type="ARBA" id="ARBA00022989"/>
    </source>
</evidence>
<name>A0ABV2CUQ9_9RHOO</name>
<dbReference type="CDD" id="cd00082">
    <property type="entry name" value="HisKA"/>
    <property type="match status" value="1"/>
</dbReference>
<evidence type="ECO:0000313" key="15">
    <source>
        <dbReference type="Proteomes" id="UP001548590"/>
    </source>
</evidence>
<dbReference type="Gene3D" id="1.10.287.130">
    <property type="match status" value="1"/>
</dbReference>
<evidence type="ECO:0000256" key="10">
    <source>
        <dbReference type="ARBA" id="ARBA00023136"/>
    </source>
</evidence>
<dbReference type="PROSITE" id="PS50885">
    <property type="entry name" value="HAMP"/>
    <property type="match status" value="1"/>
</dbReference>
<evidence type="ECO:0000256" key="11">
    <source>
        <dbReference type="SAM" id="Phobius"/>
    </source>
</evidence>
<evidence type="ECO:0000256" key="4">
    <source>
        <dbReference type="ARBA" id="ARBA00022553"/>
    </source>
</evidence>
<dbReference type="InterPro" id="IPR003661">
    <property type="entry name" value="HisK_dim/P_dom"/>
</dbReference>
<evidence type="ECO:0000256" key="7">
    <source>
        <dbReference type="ARBA" id="ARBA00022777"/>
    </source>
</evidence>
<evidence type="ECO:0000256" key="2">
    <source>
        <dbReference type="ARBA" id="ARBA00004370"/>
    </source>
</evidence>
<keyword evidence="10 11" id="KW-0472">Membrane</keyword>
<protein>
    <recommendedName>
        <fullName evidence="3">histidine kinase</fullName>
        <ecNumber evidence="3">2.7.13.3</ecNumber>
    </recommendedName>
</protein>
<keyword evidence="9" id="KW-0902">Two-component regulatory system</keyword>
<dbReference type="InterPro" id="IPR004358">
    <property type="entry name" value="Sig_transdc_His_kin-like_C"/>
</dbReference>
<dbReference type="SUPFAM" id="SSF47384">
    <property type="entry name" value="Homodimeric domain of signal transducing histidine kinase"/>
    <property type="match status" value="1"/>
</dbReference>
<keyword evidence="4" id="KW-0597">Phosphoprotein</keyword>
<dbReference type="SMART" id="SM00388">
    <property type="entry name" value="HisKA"/>
    <property type="match status" value="1"/>
</dbReference>
<keyword evidence="15" id="KW-1185">Reference proteome</keyword>
<dbReference type="SUPFAM" id="SSF55874">
    <property type="entry name" value="ATPase domain of HSP90 chaperone/DNA topoisomerase II/histidine kinase"/>
    <property type="match status" value="1"/>
</dbReference>
<feature type="domain" description="HAMP" evidence="13">
    <location>
        <begin position="185"/>
        <end position="237"/>
    </location>
</feature>
<dbReference type="InterPro" id="IPR036890">
    <property type="entry name" value="HATPase_C_sf"/>
</dbReference>
<dbReference type="RefSeq" id="WP_345928232.1">
    <property type="nucleotide sequence ID" value="NZ_JBDIVF010000005.1"/>
</dbReference>
<evidence type="ECO:0000256" key="5">
    <source>
        <dbReference type="ARBA" id="ARBA00022679"/>
    </source>
</evidence>
<dbReference type="Pfam" id="PF02518">
    <property type="entry name" value="HATPase_c"/>
    <property type="match status" value="1"/>
</dbReference>
<dbReference type="PANTHER" id="PTHR45436">
    <property type="entry name" value="SENSOR HISTIDINE KINASE YKOH"/>
    <property type="match status" value="1"/>
</dbReference>
<comment type="catalytic activity">
    <reaction evidence="1">
        <text>ATP + protein L-histidine = ADP + protein N-phospho-L-histidine.</text>
        <dbReference type="EC" id="2.7.13.3"/>
    </reaction>
</comment>
<evidence type="ECO:0000256" key="1">
    <source>
        <dbReference type="ARBA" id="ARBA00000085"/>
    </source>
</evidence>
<dbReference type="PRINTS" id="PR00344">
    <property type="entry name" value="BCTRLSENSOR"/>
</dbReference>
<comment type="subcellular location">
    <subcellularLocation>
        <location evidence="2">Membrane</location>
    </subcellularLocation>
</comment>
<dbReference type="EC" id="2.7.13.3" evidence="3"/>
<keyword evidence="6 11" id="KW-0812">Transmembrane</keyword>
<dbReference type="InterPro" id="IPR003660">
    <property type="entry name" value="HAMP_dom"/>
</dbReference>
<dbReference type="InterPro" id="IPR036097">
    <property type="entry name" value="HisK_dim/P_sf"/>
</dbReference>
<dbReference type="Gene3D" id="3.30.565.10">
    <property type="entry name" value="Histidine kinase-like ATPase, C-terminal domain"/>
    <property type="match status" value="1"/>
</dbReference>
<dbReference type="SMART" id="SM00387">
    <property type="entry name" value="HATPase_c"/>
    <property type="match status" value="1"/>
</dbReference>
<dbReference type="InterPro" id="IPR005467">
    <property type="entry name" value="His_kinase_dom"/>
</dbReference>
<dbReference type="InterPro" id="IPR050428">
    <property type="entry name" value="TCS_sensor_his_kinase"/>
</dbReference>
<evidence type="ECO:0000256" key="3">
    <source>
        <dbReference type="ARBA" id="ARBA00012438"/>
    </source>
</evidence>
<evidence type="ECO:0000259" key="13">
    <source>
        <dbReference type="PROSITE" id="PS50885"/>
    </source>
</evidence>
<evidence type="ECO:0000313" key="14">
    <source>
        <dbReference type="EMBL" id="MET1491662.1"/>
    </source>
</evidence>
<dbReference type="GO" id="GO:0016301">
    <property type="term" value="F:kinase activity"/>
    <property type="evidence" value="ECO:0007669"/>
    <property type="project" value="UniProtKB-KW"/>
</dbReference>
<dbReference type="InterPro" id="IPR003594">
    <property type="entry name" value="HATPase_dom"/>
</dbReference>
<keyword evidence="5" id="KW-0808">Transferase</keyword>
<dbReference type="PROSITE" id="PS50109">
    <property type="entry name" value="HIS_KIN"/>
    <property type="match status" value="1"/>
</dbReference>
<proteinExistence type="predicted"/>
<evidence type="ECO:0000256" key="6">
    <source>
        <dbReference type="ARBA" id="ARBA00022692"/>
    </source>
</evidence>
<sequence length="461" mass="48985">MPIRPDLGLRARLALILAPCMILLLLAAAAAQYLLAVRPLERQLDRSLADVAIALADRMGVSEAGDVSFNLSDEAAELLDADALDDNWFTAFNEQFQPIAGEPDLHWPAANIPRGEPFFFNTIVDGVPVRAVAVKTRCGVLECGVINASTLNKRTELVEAVQLSALIPVVLAGIVSMALVWTGLGSGLKPLVRLSDEVSRRSPRELSPVRVDDVPGEVQPLVEAVNRLMEQLAESGAAQQKFLATAAHQLRTPLAGLQSRIELAQLETADPEARARLGGIHESAVRAARLAVQLLSLARVEPGASMADERVELDLARLATELVDEWVPRAIARNIDLGFELEAAPVRGSPLLLRELMVNLLHNALEYTQAGGHVTLRSGCLAGEAFIEVEDNGPGIPPSLRAAALERFVRLPGTVGTGSGLGLAIVHEIAGAHQARLALLDAPGGQGLLVRVSFSGLVGQA</sequence>
<keyword evidence="8 11" id="KW-1133">Transmembrane helix</keyword>
<dbReference type="EMBL" id="JBEWLZ010000014">
    <property type="protein sequence ID" value="MET1491662.1"/>
    <property type="molecule type" value="Genomic_DNA"/>
</dbReference>
<dbReference type="Pfam" id="PF08521">
    <property type="entry name" value="2CSK_N"/>
    <property type="match status" value="1"/>
</dbReference>
<dbReference type="Pfam" id="PF00512">
    <property type="entry name" value="HisKA"/>
    <property type="match status" value="1"/>
</dbReference>
<dbReference type="PANTHER" id="PTHR45436:SF1">
    <property type="entry name" value="SENSOR PROTEIN QSEC"/>
    <property type="match status" value="1"/>
</dbReference>
<evidence type="ECO:0000259" key="12">
    <source>
        <dbReference type="PROSITE" id="PS50109"/>
    </source>
</evidence>
<organism evidence="14 15">
    <name type="scientific">Uliginosibacterium paludis</name>
    <dbReference type="NCBI Taxonomy" id="1615952"/>
    <lineage>
        <taxon>Bacteria</taxon>
        <taxon>Pseudomonadati</taxon>
        <taxon>Pseudomonadota</taxon>
        <taxon>Betaproteobacteria</taxon>
        <taxon>Rhodocyclales</taxon>
        <taxon>Zoogloeaceae</taxon>
        <taxon>Uliginosibacterium</taxon>
    </lineage>
</organism>
<gene>
    <name evidence="14" type="ORF">ABVT11_17620</name>
</gene>
<accession>A0ABV2CUQ9</accession>
<feature type="transmembrane region" description="Helical" evidence="11">
    <location>
        <begin position="163"/>
        <end position="184"/>
    </location>
</feature>
<comment type="caution">
    <text evidence="14">The sequence shown here is derived from an EMBL/GenBank/DDBJ whole genome shotgun (WGS) entry which is preliminary data.</text>
</comment>
<keyword evidence="7 14" id="KW-0418">Kinase</keyword>
<reference evidence="14 15" key="1">
    <citation type="submission" date="2024-07" db="EMBL/GenBank/DDBJ databases">
        <title>Uliginosibacterium paludis KCTC:42655.</title>
        <authorList>
            <person name="Kim M.K."/>
        </authorList>
    </citation>
    <scope>NUCLEOTIDE SEQUENCE [LARGE SCALE GENOMIC DNA]</scope>
    <source>
        <strain evidence="14 15">KCTC 42655</strain>
    </source>
</reference>
<dbReference type="Proteomes" id="UP001548590">
    <property type="component" value="Unassembled WGS sequence"/>
</dbReference>
<feature type="domain" description="Histidine kinase" evidence="12">
    <location>
        <begin position="245"/>
        <end position="458"/>
    </location>
</feature>
<dbReference type="InterPro" id="IPR013727">
    <property type="entry name" value="2CSK_N"/>
</dbReference>
<evidence type="ECO:0000256" key="9">
    <source>
        <dbReference type="ARBA" id="ARBA00023012"/>
    </source>
</evidence>